<name>A0A1M6R9Y7_REIAG</name>
<evidence type="ECO:0000313" key="3">
    <source>
        <dbReference type="Proteomes" id="UP000184474"/>
    </source>
</evidence>
<evidence type="ECO:0000256" key="1">
    <source>
        <dbReference type="SAM" id="SignalP"/>
    </source>
</evidence>
<feature type="chain" id="PRO_5013223457" evidence="1">
    <location>
        <begin position="22"/>
        <end position="304"/>
    </location>
</feature>
<keyword evidence="3" id="KW-1185">Reference proteome</keyword>
<dbReference type="NCBIfam" id="TIGR03519">
    <property type="entry name" value="T9SS_PorP_fam"/>
    <property type="match status" value="1"/>
</dbReference>
<proteinExistence type="predicted"/>
<dbReference type="Pfam" id="PF11751">
    <property type="entry name" value="PorP_SprF"/>
    <property type="match status" value="1"/>
</dbReference>
<accession>A0A1M6R9Y7</accession>
<gene>
    <name evidence="2" type="ORF">SAMN04488028_10491</name>
</gene>
<protein>
    <submittedName>
        <fullName evidence="2">Type IX secretion system membrane protein, PorP/SprF family</fullName>
    </submittedName>
</protein>
<dbReference type="Proteomes" id="UP000184474">
    <property type="component" value="Unassembled WGS sequence"/>
</dbReference>
<sequence length="304" mass="34677">MKKIILLLIIGLCGGATFCFGQQYPETDFYSVNPYLINPGFTGALTGLSGYVTGRRPMTQQVNQISNYRIAVNQSLERTQLGIGGKMTYDRRAFFESLYLDFSFAYKLVLDHKRVLSLGADVGIVNRSYSLDELSAYVDLSDPTLSSDYYYGTNFQMGLGLAYYSTSIEAGIAMPYIFDDSQAINQYFNAYFAYKHYFSQDRWILKPNAYWVSYLDKSEKVNLSLFVENRGRFWGQLGVSSTKEVSIGMGLKFDIYQLSYSYAYNWNQNSVAPSSTGEIMLSIHYSKSNKEFAHITTKRNRRVK</sequence>
<dbReference type="RefSeq" id="WP_073122705.1">
    <property type="nucleotide sequence ID" value="NZ_FRAA01000004.1"/>
</dbReference>
<dbReference type="EMBL" id="FRAA01000004">
    <property type="protein sequence ID" value="SHK29271.1"/>
    <property type="molecule type" value="Genomic_DNA"/>
</dbReference>
<organism evidence="2 3">
    <name type="scientific">Reichenbachiella agariperforans</name>
    <dbReference type="NCBI Taxonomy" id="156994"/>
    <lineage>
        <taxon>Bacteria</taxon>
        <taxon>Pseudomonadati</taxon>
        <taxon>Bacteroidota</taxon>
        <taxon>Cytophagia</taxon>
        <taxon>Cytophagales</taxon>
        <taxon>Reichenbachiellaceae</taxon>
        <taxon>Reichenbachiella</taxon>
    </lineage>
</organism>
<dbReference type="AlphaFoldDB" id="A0A1M6R9Y7"/>
<dbReference type="STRING" id="156994.SAMN04488028_10491"/>
<keyword evidence="1" id="KW-0732">Signal</keyword>
<feature type="signal peptide" evidence="1">
    <location>
        <begin position="1"/>
        <end position="21"/>
    </location>
</feature>
<reference evidence="3" key="1">
    <citation type="submission" date="2016-11" db="EMBL/GenBank/DDBJ databases">
        <authorList>
            <person name="Varghese N."/>
            <person name="Submissions S."/>
        </authorList>
    </citation>
    <scope>NUCLEOTIDE SEQUENCE [LARGE SCALE GENOMIC DNA]</scope>
    <source>
        <strain evidence="3">DSM 26134</strain>
    </source>
</reference>
<dbReference type="InterPro" id="IPR019861">
    <property type="entry name" value="PorP/SprF_Bacteroidetes"/>
</dbReference>
<evidence type="ECO:0000313" key="2">
    <source>
        <dbReference type="EMBL" id="SHK29271.1"/>
    </source>
</evidence>